<feature type="compositionally biased region" description="Polar residues" evidence="1">
    <location>
        <begin position="506"/>
        <end position="520"/>
    </location>
</feature>
<reference evidence="2" key="1">
    <citation type="journal article" date="2020" name="Stud. Mycol.">
        <title>101 Dothideomycetes genomes: a test case for predicting lifestyles and emergence of pathogens.</title>
        <authorList>
            <person name="Haridas S."/>
            <person name="Albert R."/>
            <person name="Binder M."/>
            <person name="Bloem J."/>
            <person name="Labutti K."/>
            <person name="Salamov A."/>
            <person name="Andreopoulos B."/>
            <person name="Baker S."/>
            <person name="Barry K."/>
            <person name="Bills G."/>
            <person name="Bluhm B."/>
            <person name="Cannon C."/>
            <person name="Castanera R."/>
            <person name="Culley D."/>
            <person name="Daum C."/>
            <person name="Ezra D."/>
            <person name="Gonzalez J."/>
            <person name="Henrissat B."/>
            <person name="Kuo A."/>
            <person name="Liang C."/>
            <person name="Lipzen A."/>
            <person name="Lutzoni F."/>
            <person name="Magnuson J."/>
            <person name="Mondo S."/>
            <person name="Nolan M."/>
            <person name="Ohm R."/>
            <person name="Pangilinan J."/>
            <person name="Park H.-J."/>
            <person name="Ramirez L."/>
            <person name="Alfaro M."/>
            <person name="Sun H."/>
            <person name="Tritt A."/>
            <person name="Yoshinaga Y."/>
            <person name="Zwiers L.-H."/>
            <person name="Turgeon B."/>
            <person name="Goodwin S."/>
            <person name="Spatafora J."/>
            <person name="Crous P."/>
            <person name="Grigoriev I."/>
        </authorList>
    </citation>
    <scope>NUCLEOTIDE SEQUENCE</scope>
    <source>
        <strain evidence="2">CBS 207.26</strain>
    </source>
</reference>
<proteinExistence type="predicted"/>
<sequence length="745" mass="80203">MQSQQMAAMAGMNAAGGPVGGTQMMANPPLPQQEDMSAKLNTYIYDYFLRNNNVRLAKMMIDCDLKMNLNPDVKPSPSGRNMNGVDAMDDLKDDLPSPRVPVNQSAGNSFLLDWWCQFWDIFSTARQKNGGKGQSQQYMMYTRNLSQAQTEQRQQRMMMANNGMNPAQYQNMMRAMPNGANVNDLKRAAAMNNRNPPNPNQMGGMNQMNKQAMMSAQMQRDGSAMDMNGQRPQSPGSTENAPSPNKRPRVEGNFNGQQMAAARSQGMPQHSMGATSTGQANQMLLAGGINSANIPGNQYNEFQQAQNVHSKNIEVYSHSLVQQQRTALNNHTMAQGMNSGVQGSPMNQQGLDGQNDVFAGNPRPQMPAGGPGAPQGNHALQDYQMQLMLLEQQNKKRLLMARQEQDNMSAGPHVQPAVGAPGYPPSMSPQGSRAGPSPNPADQIKRGTPKMNQQVLPGSPMPDAAMQQNRNSPVPNFDHNQMPPGMPPQYYPNMQQTPMMRPPSSHPGNFNNGQQFTPQQMEAMRQNGGMQNGAWRGPGPQGMMPNQGQQPGPMNNPQQRNQMPPPPAPPAGEQPRTQEPSPSQPAAAPPTPSQTNKPNPKKKATKDNQKKPAKKNAATAGATPASNEEPPPTPTPSTPITPMHPASFNKGQNGQAQPQPPAQQPAAAPAPQQPSAMDNANQPFGAINDDGDFGLGFGPLDGPDALENFDFDSFLHVDDGNGGFPGLGGDFTFGADGVETGIGDP</sequence>
<protein>
    <recommendedName>
        <fullName evidence="4">LisH domain-containing protein</fullName>
    </recommendedName>
</protein>
<feature type="compositionally biased region" description="Low complexity" evidence="1">
    <location>
        <begin position="573"/>
        <end position="586"/>
    </location>
</feature>
<dbReference type="EMBL" id="ML994658">
    <property type="protein sequence ID" value="KAF2180336.1"/>
    <property type="molecule type" value="Genomic_DNA"/>
</dbReference>
<accession>A0A6A6DRR7</accession>
<gene>
    <name evidence="2" type="ORF">K469DRAFT_692859</name>
</gene>
<evidence type="ECO:0008006" key="4">
    <source>
        <dbReference type="Google" id="ProtNLM"/>
    </source>
</evidence>
<feature type="compositionally biased region" description="Pro residues" evidence="1">
    <location>
        <begin position="629"/>
        <end position="639"/>
    </location>
</feature>
<feature type="region of interest" description="Disordered" evidence="1">
    <location>
        <begin position="216"/>
        <end position="252"/>
    </location>
</feature>
<feature type="region of interest" description="Disordered" evidence="1">
    <location>
        <begin position="405"/>
        <end position="699"/>
    </location>
</feature>
<feature type="compositionally biased region" description="Pro residues" evidence="1">
    <location>
        <begin position="563"/>
        <end position="572"/>
    </location>
</feature>
<dbReference type="AlphaFoldDB" id="A0A6A6DRR7"/>
<feature type="compositionally biased region" description="Low complexity" evidence="1">
    <location>
        <begin position="664"/>
        <end position="676"/>
    </location>
</feature>
<feature type="compositionally biased region" description="Polar residues" evidence="1">
    <location>
        <begin position="230"/>
        <end position="243"/>
    </location>
</feature>
<feature type="compositionally biased region" description="Low complexity" evidence="1">
    <location>
        <begin position="537"/>
        <end position="562"/>
    </location>
</feature>
<dbReference type="Proteomes" id="UP000800200">
    <property type="component" value="Unassembled WGS sequence"/>
</dbReference>
<dbReference type="OrthoDB" id="5600002at2759"/>
<name>A0A6A6DRR7_9PEZI</name>
<evidence type="ECO:0000256" key="1">
    <source>
        <dbReference type="SAM" id="MobiDB-lite"/>
    </source>
</evidence>
<keyword evidence="3" id="KW-1185">Reference proteome</keyword>
<organism evidence="2 3">
    <name type="scientific">Zopfia rhizophila CBS 207.26</name>
    <dbReference type="NCBI Taxonomy" id="1314779"/>
    <lineage>
        <taxon>Eukaryota</taxon>
        <taxon>Fungi</taxon>
        <taxon>Dikarya</taxon>
        <taxon>Ascomycota</taxon>
        <taxon>Pezizomycotina</taxon>
        <taxon>Dothideomycetes</taxon>
        <taxon>Dothideomycetes incertae sedis</taxon>
        <taxon>Zopfiaceae</taxon>
        <taxon>Zopfia</taxon>
    </lineage>
</organism>
<evidence type="ECO:0000313" key="3">
    <source>
        <dbReference type="Proteomes" id="UP000800200"/>
    </source>
</evidence>
<evidence type="ECO:0000313" key="2">
    <source>
        <dbReference type="EMBL" id="KAF2180336.1"/>
    </source>
</evidence>